<evidence type="ECO:0008006" key="4">
    <source>
        <dbReference type="Google" id="ProtNLM"/>
    </source>
</evidence>
<name>A0A7W7CFK2_9PSEU</name>
<feature type="signal peptide" evidence="1">
    <location>
        <begin position="1"/>
        <end position="16"/>
    </location>
</feature>
<accession>A0A7W7CFK2</accession>
<keyword evidence="1" id="KW-0732">Signal</keyword>
<proteinExistence type="predicted"/>
<gene>
    <name evidence="2" type="ORF">HNR67_006425</name>
</gene>
<comment type="caution">
    <text evidence="2">The sequence shown here is derived from an EMBL/GenBank/DDBJ whole genome shotgun (WGS) entry which is preliminary data.</text>
</comment>
<evidence type="ECO:0000313" key="3">
    <source>
        <dbReference type="Proteomes" id="UP000533598"/>
    </source>
</evidence>
<organism evidence="2 3">
    <name type="scientific">Crossiella cryophila</name>
    <dbReference type="NCBI Taxonomy" id="43355"/>
    <lineage>
        <taxon>Bacteria</taxon>
        <taxon>Bacillati</taxon>
        <taxon>Actinomycetota</taxon>
        <taxon>Actinomycetes</taxon>
        <taxon>Pseudonocardiales</taxon>
        <taxon>Pseudonocardiaceae</taxon>
        <taxon>Crossiella</taxon>
    </lineage>
</organism>
<dbReference type="EMBL" id="JACHMH010000001">
    <property type="protein sequence ID" value="MBB4680307.1"/>
    <property type="molecule type" value="Genomic_DNA"/>
</dbReference>
<protein>
    <recommendedName>
        <fullName evidence="4">Alpha/beta hydrolase</fullName>
    </recommendedName>
</protein>
<reference evidence="2 3" key="1">
    <citation type="submission" date="2020-08" db="EMBL/GenBank/DDBJ databases">
        <title>Sequencing the genomes of 1000 actinobacteria strains.</title>
        <authorList>
            <person name="Klenk H.-P."/>
        </authorList>
    </citation>
    <scope>NUCLEOTIDE SEQUENCE [LARGE SCALE GENOMIC DNA]</scope>
    <source>
        <strain evidence="2 3">DSM 44230</strain>
    </source>
</reference>
<dbReference type="Proteomes" id="UP000533598">
    <property type="component" value="Unassembled WGS sequence"/>
</dbReference>
<dbReference type="Gene3D" id="3.40.50.1820">
    <property type="entry name" value="alpha/beta hydrolase"/>
    <property type="match status" value="1"/>
</dbReference>
<dbReference type="SUPFAM" id="SSF53474">
    <property type="entry name" value="alpha/beta-Hydrolases"/>
    <property type="match status" value="1"/>
</dbReference>
<dbReference type="RefSeq" id="WP_185006008.1">
    <property type="nucleotide sequence ID" value="NZ_BAAAUI010000009.1"/>
</dbReference>
<feature type="chain" id="PRO_5039680719" description="Alpha/beta hydrolase" evidence="1">
    <location>
        <begin position="17"/>
        <end position="140"/>
    </location>
</feature>
<sequence length="140" mass="14403">MLATTSLLLAATSAVAAASDHPCATATEVCTGTVLVNMGGPVEALPTAETIIAGLGPVLDQQNLLMVELRGFDRHTALSCEGIRVNEPETVAPCAAKLGARAQFFTTDQAVRDHDAVRAALGVPKVTLFGNSYGTVSPRA</sequence>
<evidence type="ECO:0000256" key="1">
    <source>
        <dbReference type="SAM" id="SignalP"/>
    </source>
</evidence>
<dbReference type="AlphaFoldDB" id="A0A7W7CFK2"/>
<evidence type="ECO:0000313" key="2">
    <source>
        <dbReference type="EMBL" id="MBB4680307.1"/>
    </source>
</evidence>
<keyword evidence="3" id="KW-1185">Reference proteome</keyword>
<dbReference type="InterPro" id="IPR029058">
    <property type="entry name" value="AB_hydrolase_fold"/>
</dbReference>